<reference evidence="2" key="2">
    <citation type="submission" date="2017-05" db="UniProtKB">
        <authorList>
            <consortium name="EnsemblMetazoa"/>
        </authorList>
    </citation>
    <scope>IDENTIFICATION</scope>
</reference>
<feature type="domain" description="Death" evidence="1">
    <location>
        <begin position="26"/>
        <end position="101"/>
    </location>
</feature>
<dbReference type="InParanoid" id="A0A1X7TXT3"/>
<protein>
    <recommendedName>
        <fullName evidence="1">Death domain-containing protein</fullName>
    </recommendedName>
</protein>
<dbReference type="Gene3D" id="1.10.533.10">
    <property type="entry name" value="Death Domain, Fas"/>
    <property type="match status" value="1"/>
</dbReference>
<organism evidence="2">
    <name type="scientific">Amphimedon queenslandica</name>
    <name type="common">Sponge</name>
    <dbReference type="NCBI Taxonomy" id="400682"/>
    <lineage>
        <taxon>Eukaryota</taxon>
        <taxon>Metazoa</taxon>
        <taxon>Porifera</taxon>
        <taxon>Demospongiae</taxon>
        <taxon>Heteroscleromorpha</taxon>
        <taxon>Haplosclerida</taxon>
        <taxon>Niphatidae</taxon>
        <taxon>Amphimedon</taxon>
    </lineage>
</organism>
<dbReference type="SUPFAM" id="SSF47986">
    <property type="entry name" value="DEATH domain"/>
    <property type="match status" value="1"/>
</dbReference>
<dbReference type="EnsemblMetazoa" id="Aqu2.1.19916_001">
    <property type="protein sequence ID" value="Aqu2.1.19916_001"/>
    <property type="gene ID" value="Aqu2.1.19916"/>
</dbReference>
<sequence>MAAELSITDLGDVISTLEKYEFAEHRWVELGLKLHISQPKLDAVGADNPLNAKARLRACLAHWLRWNYEVDKYGKPSMEKLAAAIKEMGLKHVASKILGETNGTTQGASTGSGGGGVAVTVTAETVERVKKELDKVLRENQVKIHGIFTETDETLNEIARQLNAVNIIGKPVQKNPTYEAMIGSFLSGINLKEDIEDIEEHSGKFFKALSNVEGPVSDAGNLIKKKWKKAVKDNCGLELNI</sequence>
<proteinExistence type="predicted"/>
<dbReference type="EnsemblMetazoa" id="XM_020001684.1">
    <property type="protein sequence ID" value="XP_019857243.1"/>
    <property type="gene ID" value="LOC109585566"/>
</dbReference>
<gene>
    <name evidence="2" type="primary">109585566</name>
</gene>
<dbReference type="GO" id="GO:0007165">
    <property type="term" value="P:signal transduction"/>
    <property type="evidence" value="ECO:0007669"/>
    <property type="project" value="InterPro"/>
</dbReference>
<accession>A0A1X7TXT3</accession>
<keyword evidence="3" id="KW-1185">Reference proteome</keyword>
<reference evidence="3" key="1">
    <citation type="journal article" date="2010" name="Nature">
        <title>The Amphimedon queenslandica genome and the evolution of animal complexity.</title>
        <authorList>
            <person name="Srivastava M."/>
            <person name="Simakov O."/>
            <person name="Chapman J."/>
            <person name="Fahey B."/>
            <person name="Gauthier M.E."/>
            <person name="Mitros T."/>
            <person name="Richards G.S."/>
            <person name="Conaco C."/>
            <person name="Dacre M."/>
            <person name="Hellsten U."/>
            <person name="Larroux C."/>
            <person name="Putnam N.H."/>
            <person name="Stanke M."/>
            <person name="Adamska M."/>
            <person name="Darling A."/>
            <person name="Degnan S.M."/>
            <person name="Oakley T.H."/>
            <person name="Plachetzki D.C."/>
            <person name="Zhai Y."/>
            <person name="Adamski M."/>
            <person name="Calcino A."/>
            <person name="Cummins S.F."/>
            <person name="Goodstein D.M."/>
            <person name="Harris C."/>
            <person name="Jackson D.J."/>
            <person name="Leys S.P."/>
            <person name="Shu S."/>
            <person name="Woodcroft B.J."/>
            <person name="Vervoort M."/>
            <person name="Kosik K.S."/>
            <person name="Manning G."/>
            <person name="Degnan B.M."/>
            <person name="Rokhsar D.S."/>
        </authorList>
    </citation>
    <scope>NUCLEOTIDE SEQUENCE [LARGE SCALE GENOMIC DNA]</scope>
</reference>
<name>A0A1X7TXT3_AMPQE</name>
<dbReference type="PROSITE" id="PS50017">
    <property type="entry name" value="DEATH_DOMAIN"/>
    <property type="match status" value="1"/>
</dbReference>
<evidence type="ECO:0000259" key="1">
    <source>
        <dbReference type="PROSITE" id="PS50017"/>
    </source>
</evidence>
<dbReference type="Proteomes" id="UP000007879">
    <property type="component" value="Unassembled WGS sequence"/>
</dbReference>
<dbReference type="AlphaFoldDB" id="A0A1X7TXT3"/>
<evidence type="ECO:0000313" key="3">
    <source>
        <dbReference type="Proteomes" id="UP000007879"/>
    </source>
</evidence>
<dbReference type="KEGG" id="aqu:109585566"/>
<evidence type="ECO:0000313" key="2">
    <source>
        <dbReference type="EnsemblMetazoa" id="Aqu2.1.19916_001"/>
    </source>
</evidence>
<dbReference type="InterPro" id="IPR000488">
    <property type="entry name" value="Death_dom"/>
</dbReference>
<dbReference type="InterPro" id="IPR011029">
    <property type="entry name" value="DEATH-like_dom_sf"/>
</dbReference>
<dbReference type="CDD" id="cd01670">
    <property type="entry name" value="Death"/>
    <property type="match status" value="1"/>
</dbReference>